<dbReference type="PROSITE" id="PS50977">
    <property type="entry name" value="HTH_TETR_2"/>
    <property type="match status" value="1"/>
</dbReference>
<accession>A0ABN3HMX6</accession>
<dbReference type="PANTHER" id="PTHR30055:SF200">
    <property type="entry name" value="HTH-TYPE TRANSCRIPTIONAL REPRESSOR BDCR"/>
    <property type="match status" value="1"/>
</dbReference>
<dbReference type="PRINTS" id="PR00455">
    <property type="entry name" value="HTHTETR"/>
</dbReference>
<dbReference type="InterPro" id="IPR001647">
    <property type="entry name" value="HTH_TetR"/>
</dbReference>
<keyword evidence="1 2" id="KW-0238">DNA-binding</keyword>
<sequence>MTATAPGPADGVPGSKAAARIRRAACEVFAAKGYGLATTREIAASLGMSPGAVYPHYKTKESLLFAIATEGHRAVLDALLAADDPARSPTERLRAAIASFVRWHAENRAIARVIQYELRALTDDHFELIAGLRRATTRVFTEIAEAGAASGEFSFGDVSTVTLALTSLGIDVSRWFPVRNHADADDLADDYAEIALRIVGARAAR</sequence>
<evidence type="ECO:0000313" key="5">
    <source>
        <dbReference type="Proteomes" id="UP001501170"/>
    </source>
</evidence>
<dbReference type="Gene3D" id="1.10.357.10">
    <property type="entry name" value="Tetracycline Repressor, domain 2"/>
    <property type="match status" value="1"/>
</dbReference>
<feature type="DNA-binding region" description="H-T-H motif" evidence="2">
    <location>
        <begin position="38"/>
        <end position="57"/>
    </location>
</feature>
<evidence type="ECO:0000313" key="4">
    <source>
        <dbReference type="EMBL" id="GAA2383378.1"/>
    </source>
</evidence>
<dbReference type="SUPFAM" id="SSF46689">
    <property type="entry name" value="Homeodomain-like"/>
    <property type="match status" value="1"/>
</dbReference>
<gene>
    <name evidence="4" type="ORF">GCM10009855_24450</name>
</gene>
<name>A0ABN3HMX6_9ACTN</name>
<dbReference type="PANTHER" id="PTHR30055">
    <property type="entry name" value="HTH-TYPE TRANSCRIPTIONAL REGULATOR RUTR"/>
    <property type="match status" value="1"/>
</dbReference>
<dbReference type="EMBL" id="BAAARB010000012">
    <property type="protein sequence ID" value="GAA2383378.1"/>
    <property type="molecule type" value="Genomic_DNA"/>
</dbReference>
<organism evidence="4 5">
    <name type="scientific">Gordonia cholesterolivorans</name>
    <dbReference type="NCBI Taxonomy" id="559625"/>
    <lineage>
        <taxon>Bacteria</taxon>
        <taxon>Bacillati</taxon>
        <taxon>Actinomycetota</taxon>
        <taxon>Actinomycetes</taxon>
        <taxon>Mycobacteriales</taxon>
        <taxon>Gordoniaceae</taxon>
        <taxon>Gordonia</taxon>
    </lineage>
</organism>
<proteinExistence type="predicted"/>
<dbReference type="SUPFAM" id="SSF48498">
    <property type="entry name" value="Tetracyclin repressor-like, C-terminal domain"/>
    <property type="match status" value="1"/>
</dbReference>
<protein>
    <submittedName>
        <fullName evidence="4">TetR/AcrR family transcriptional regulator</fullName>
    </submittedName>
</protein>
<dbReference type="InterPro" id="IPR009057">
    <property type="entry name" value="Homeodomain-like_sf"/>
</dbReference>
<dbReference type="InterPro" id="IPR050109">
    <property type="entry name" value="HTH-type_TetR-like_transc_reg"/>
</dbReference>
<dbReference type="Pfam" id="PF17932">
    <property type="entry name" value="TetR_C_24"/>
    <property type="match status" value="1"/>
</dbReference>
<dbReference type="Pfam" id="PF00440">
    <property type="entry name" value="TetR_N"/>
    <property type="match status" value="1"/>
</dbReference>
<dbReference type="InterPro" id="IPR041490">
    <property type="entry name" value="KstR2_TetR_C"/>
</dbReference>
<evidence type="ECO:0000256" key="1">
    <source>
        <dbReference type="ARBA" id="ARBA00023125"/>
    </source>
</evidence>
<evidence type="ECO:0000256" key="2">
    <source>
        <dbReference type="PROSITE-ProRule" id="PRU00335"/>
    </source>
</evidence>
<dbReference type="RefSeq" id="WP_006895028.1">
    <property type="nucleotide sequence ID" value="NZ_BAAARB010000012.1"/>
</dbReference>
<keyword evidence="5" id="KW-1185">Reference proteome</keyword>
<reference evidence="4 5" key="1">
    <citation type="journal article" date="2019" name="Int. J. Syst. Evol. Microbiol.">
        <title>The Global Catalogue of Microorganisms (GCM) 10K type strain sequencing project: providing services to taxonomists for standard genome sequencing and annotation.</title>
        <authorList>
            <consortium name="The Broad Institute Genomics Platform"/>
            <consortium name="The Broad Institute Genome Sequencing Center for Infectious Disease"/>
            <person name="Wu L."/>
            <person name="Ma J."/>
        </authorList>
    </citation>
    <scope>NUCLEOTIDE SEQUENCE [LARGE SCALE GENOMIC DNA]</scope>
    <source>
        <strain evidence="4 5">JCM 16227</strain>
    </source>
</reference>
<dbReference type="InterPro" id="IPR036271">
    <property type="entry name" value="Tet_transcr_reg_TetR-rel_C_sf"/>
</dbReference>
<evidence type="ECO:0000259" key="3">
    <source>
        <dbReference type="PROSITE" id="PS50977"/>
    </source>
</evidence>
<feature type="domain" description="HTH tetR-type" evidence="3">
    <location>
        <begin position="15"/>
        <end position="75"/>
    </location>
</feature>
<comment type="caution">
    <text evidence="4">The sequence shown here is derived from an EMBL/GenBank/DDBJ whole genome shotgun (WGS) entry which is preliminary data.</text>
</comment>
<dbReference type="Proteomes" id="UP001501170">
    <property type="component" value="Unassembled WGS sequence"/>
</dbReference>